<evidence type="ECO:0000313" key="3">
    <source>
        <dbReference type="Proteomes" id="UP000179807"/>
    </source>
</evidence>
<dbReference type="Proteomes" id="UP000179807">
    <property type="component" value="Unassembled WGS sequence"/>
</dbReference>
<evidence type="ECO:0000256" key="1">
    <source>
        <dbReference type="SAM" id="SignalP"/>
    </source>
</evidence>
<dbReference type="GO" id="GO:0006629">
    <property type="term" value="P:lipid metabolic process"/>
    <property type="evidence" value="ECO:0007669"/>
    <property type="project" value="InterPro"/>
</dbReference>
<comment type="caution">
    <text evidence="2">The sequence shown here is derived from an EMBL/GenBank/DDBJ whole genome shotgun (WGS) entry which is preliminary data.</text>
</comment>
<reference evidence="2" key="1">
    <citation type="submission" date="2016-10" db="EMBL/GenBank/DDBJ databases">
        <authorList>
            <person name="Benchimol M."/>
            <person name="Almeida L.G."/>
            <person name="Vasconcelos A.T."/>
            <person name="Perreira-Neves A."/>
            <person name="Rosa I.A."/>
            <person name="Tasca T."/>
            <person name="Bogo M.R."/>
            <person name="de Souza W."/>
        </authorList>
    </citation>
    <scope>NUCLEOTIDE SEQUENCE [LARGE SCALE GENOMIC DNA]</scope>
    <source>
        <strain evidence="2">K</strain>
    </source>
</reference>
<feature type="signal peptide" evidence="1">
    <location>
        <begin position="1"/>
        <end position="17"/>
    </location>
</feature>
<dbReference type="InterPro" id="IPR003386">
    <property type="entry name" value="LACT/PDAT_acylTrfase"/>
</dbReference>
<evidence type="ECO:0000313" key="2">
    <source>
        <dbReference type="EMBL" id="OHS98729.1"/>
    </source>
</evidence>
<sequence length="440" mass="50206">MFFIFALLANSLKPVIVLPPLYGTNLWITYNQTDANWYCPDSVNDELLWVNPKWAVPPMHNCLFQFLQVFWDHQTNSFTNRDNATISTHNFGGEESVRYVVPGIFGYNFIESFASLIDEFKKQGYTIGKDLFAAPYDWRIAPVGLHKFWPMLHDLVEHASKLNDNQKVTMFGFSCGGHSLQQFLGEYCQNETEWKSKYIDRAVFLAPSIGGVGQSFPALWNKIFPVIPILKGKELADMIESMPVVHAHLPNHNVFGDMAIVRSSDDVDYTAAQLRDLLVQHKKVTGNNINILDECQKLAQKPIAPPGVPAFIVYNSGIFTEAIAHFKKGWNKPPKMIPIDGDGTVPSKGIEYACENWPTDEFPVRCVNLYRDHPEFEHQPLASNPFVHSLIYNLSTTDTWWQEKGRKLMKAPYVVVKNDTYIIRNDIRPGKVLYDSENQK</sequence>
<dbReference type="GO" id="GO:0008374">
    <property type="term" value="F:O-acyltransferase activity"/>
    <property type="evidence" value="ECO:0007669"/>
    <property type="project" value="InterPro"/>
</dbReference>
<name>A0A1J4JJE8_9EUKA</name>
<dbReference type="AlphaFoldDB" id="A0A1J4JJE8"/>
<keyword evidence="2" id="KW-0012">Acyltransferase</keyword>
<organism evidence="2 3">
    <name type="scientific">Tritrichomonas foetus</name>
    <dbReference type="NCBI Taxonomy" id="1144522"/>
    <lineage>
        <taxon>Eukaryota</taxon>
        <taxon>Metamonada</taxon>
        <taxon>Parabasalia</taxon>
        <taxon>Tritrichomonadida</taxon>
        <taxon>Tritrichomonadidae</taxon>
        <taxon>Tritrichomonas</taxon>
    </lineage>
</organism>
<proteinExistence type="predicted"/>
<gene>
    <name evidence="2" type="ORF">TRFO_08733</name>
</gene>
<dbReference type="OrthoDB" id="190846at2759"/>
<dbReference type="EMBL" id="MLAK01001038">
    <property type="protein sequence ID" value="OHS98729.1"/>
    <property type="molecule type" value="Genomic_DNA"/>
</dbReference>
<feature type="chain" id="PRO_5013266865" evidence="1">
    <location>
        <begin position="18"/>
        <end position="440"/>
    </location>
</feature>
<keyword evidence="2" id="KW-0808">Transferase</keyword>
<dbReference type="SUPFAM" id="SSF53474">
    <property type="entry name" value="alpha/beta-Hydrolases"/>
    <property type="match status" value="1"/>
</dbReference>
<dbReference type="VEuPathDB" id="TrichDB:TRFO_08733"/>
<dbReference type="Gene3D" id="3.40.50.1820">
    <property type="entry name" value="alpha/beta hydrolase"/>
    <property type="match status" value="1"/>
</dbReference>
<dbReference type="Pfam" id="PF02450">
    <property type="entry name" value="LCAT"/>
    <property type="match status" value="1"/>
</dbReference>
<dbReference type="GeneID" id="94829166"/>
<accession>A0A1J4JJE8</accession>
<protein>
    <submittedName>
        <fullName evidence="2">Lecithin:cholesterol acyltransferase family protein</fullName>
    </submittedName>
</protein>
<dbReference type="InterPro" id="IPR029058">
    <property type="entry name" value="AB_hydrolase_fold"/>
</dbReference>
<dbReference type="PANTHER" id="PTHR11440">
    <property type="entry name" value="LECITHIN-CHOLESTEROL ACYLTRANSFERASE-RELATED"/>
    <property type="match status" value="1"/>
</dbReference>
<keyword evidence="3" id="KW-1185">Reference proteome</keyword>
<dbReference type="RefSeq" id="XP_068351866.1">
    <property type="nucleotide sequence ID" value="XM_068494462.1"/>
</dbReference>
<keyword evidence="1" id="KW-0732">Signal</keyword>